<reference evidence="4" key="1">
    <citation type="submission" date="2022-10" db="EMBL/GenBank/DDBJ databases">
        <title>Culturing micro-colonial fungi from biological soil crusts in the Mojave desert and describing Neophaeococcomyces mojavensis, and introducing the new genera and species Taxawa tesnikishii.</title>
        <authorList>
            <person name="Kurbessoian T."/>
            <person name="Stajich J.E."/>
        </authorList>
    </citation>
    <scope>NUCLEOTIDE SEQUENCE</scope>
    <source>
        <strain evidence="4">TK_35</strain>
    </source>
</reference>
<evidence type="ECO:0000256" key="1">
    <source>
        <dbReference type="ARBA" id="ARBA00006484"/>
    </source>
</evidence>
<organism evidence="4 5">
    <name type="scientific">Knufia peltigerae</name>
    <dbReference type="NCBI Taxonomy" id="1002370"/>
    <lineage>
        <taxon>Eukaryota</taxon>
        <taxon>Fungi</taxon>
        <taxon>Dikarya</taxon>
        <taxon>Ascomycota</taxon>
        <taxon>Pezizomycotina</taxon>
        <taxon>Eurotiomycetes</taxon>
        <taxon>Chaetothyriomycetidae</taxon>
        <taxon>Chaetothyriales</taxon>
        <taxon>Trichomeriaceae</taxon>
        <taxon>Knufia</taxon>
    </lineage>
</organism>
<accession>A0AA38Y4K3</accession>
<proteinExistence type="inferred from homology"/>
<dbReference type="InterPro" id="IPR002347">
    <property type="entry name" value="SDR_fam"/>
</dbReference>
<dbReference type="PANTHER" id="PTHR43618">
    <property type="entry name" value="7-ALPHA-HYDROXYSTEROID DEHYDROGENASE"/>
    <property type="match status" value="1"/>
</dbReference>
<dbReference type="Pfam" id="PF00106">
    <property type="entry name" value="adh_short"/>
    <property type="match status" value="1"/>
</dbReference>
<evidence type="ECO:0000256" key="3">
    <source>
        <dbReference type="ARBA" id="ARBA00023002"/>
    </source>
</evidence>
<dbReference type="InterPro" id="IPR029032">
    <property type="entry name" value="AhpD-like"/>
</dbReference>
<keyword evidence="3" id="KW-0560">Oxidoreductase</keyword>
<evidence type="ECO:0000313" key="4">
    <source>
        <dbReference type="EMBL" id="KAJ9634833.1"/>
    </source>
</evidence>
<dbReference type="CDD" id="cd05233">
    <property type="entry name" value="SDR_c"/>
    <property type="match status" value="1"/>
</dbReference>
<keyword evidence="5" id="KW-1185">Reference proteome</keyword>
<comment type="similarity">
    <text evidence="1">Belongs to the short-chain dehydrogenases/reductases (SDR) family.</text>
</comment>
<dbReference type="InterPro" id="IPR052178">
    <property type="entry name" value="Sec_Metab_Biosynth_SDR"/>
</dbReference>
<dbReference type="Gene3D" id="3.40.50.720">
    <property type="entry name" value="NAD(P)-binding Rossmann-like Domain"/>
    <property type="match status" value="1"/>
</dbReference>
<evidence type="ECO:0000313" key="5">
    <source>
        <dbReference type="Proteomes" id="UP001172681"/>
    </source>
</evidence>
<name>A0AA38Y4K3_9EURO</name>
<sequence>MADLKMMSFSDLLKQVQQMPTKGFPPDSWYIIVATSLAAAGKGDRFGDLYRYALEQAEFDESYRRSLSIRLREVIIKSWTLIGMPRAIAASYSLQAADQKDDEAGNIRRAKLVNEPDLPLQRSQIWFKQAFQDLEQKIFSRFNHHSELEWTLKHIVYGYFLGDLSVLSPVENEFVVLASVLPSGAMTETRLSQFVGHLIPPRGYLTGQTAIVTGAGQGIGAAIAEFFFNEGAKVVISDIDAGKAKAVADKLNALNNGKALAVPGDITDANTTRRLVQEAAKFGNGKLHIIVNNAGYTWDAVVHKTSDKQWEAMVAIHGTAPFRIIREAAPYFRVKDGEPRSIVNISSASGIHGAAVSFGAVQTRLTTGKDKGNSITLSDGTEVALGIPGATEKSSTGNRYADIPLQRAATPFEAAATVLAIVSPLMSYVDGQTIEVTGGKWI</sequence>
<protein>
    <submittedName>
        <fullName evidence="4">Uncharacterized protein</fullName>
    </submittedName>
</protein>
<dbReference type="EMBL" id="JAPDRN010000036">
    <property type="protein sequence ID" value="KAJ9634833.1"/>
    <property type="molecule type" value="Genomic_DNA"/>
</dbReference>
<keyword evidence="2" id="KW-0521">NADP</keyword>
<dbReference type="Gene3D" id="1.20.1290.10">
    <property type="entry name" value="AhpD-like"/>
    <property type="match status" value="1"/>
</dbReference>
<gene>
    <name evidence="4" type="ORF">H2204_006066</name>
</gene>
<dbReference type="AlphaFoldDB" id="A0AA38Y4K3"/>
<dbReference type="SUPFAM" id="SSF51735">
    <property type="entry name" value="NAD(P)-binding Rossmann-fold domains"/>
    <property type="match status" value="1"/>
</dbReference>
<evidence type="ECO:0000256" key="2">
    <source>
        <dbReference type="ARBA" id="ARBA00022857"/>
    </source>
</evidence>
<dbReference type="Proteomes" id="UP001172681">
    <property type="component" value="Unassembled WGS sequence"/>
</dbReference>
<dbReference type="PRINTS" id="PR00081">
    <property type="entry name" value="GDHRDH"/>
</dbReference>
<dbReference type="GO" id="GO:0016491">
    <property type="term" value="F:oxidoreductase activity"/>
    <property type="evidence" value="ECO:0007669"/>
    <property type="project" value="UniProtKB-KW"/>
</dbReference>
<comment type="caution">
    <text evidence="4">The sequence shown here is derived from an EMBL/GenBank/DDBJ whole genome shotgun (WGS) entry which is preliminary data.</text>
</comment>
<dbReference type="PANTHER" id="PTHR43618:SF8">
    <property type="entry name" value="7ALPHA-HYDROXYSTEROID DEHYDROGENASE"/>
    <property type="match status" value="1"/>
</dbReference>
<dbReference type="InterPro" id="IPR036291">
    <property type="entry name" value="NAD(P)-bd_dom_sf"/>
</dbReference>